<sequence>MKLVTAVLRPHRVDDVRAALGTFGIQGMTISQVTGFGTELWRTETYRGRRFHDESVLSVRLECVVADTDVEDVLSIIQRVAATPSSGAGKMWVLPVDSLTRVRTAERGTDAL</sequence>
<accession>A0ABT0JU35</accession>
<reference evidence="1 2" key="1">
    <citation type="submission" date="2022-04" db="EMBL/GenBank/DDBJ databases">
        <title>Genome diversity in the genus Frankia.</title>
        <authorList>
            <person name="Carlos-Shanley C."/>
            <person name="Hahn D."/>
        </authorList>
    </citation>
    <scope>NUCLEOTIDE SEQUENCE [LARGE SCALE GENOMIC DNA]</scope>
    <source>
        <strain evidence="1 2">Ag45/Mut15</strain>
    </source>
</reference>
<dbReference type="EMBL" id="JALKFT010000003">
    <property type="protein sequence ID" value="MCK9875063.1"/>
    <property type="molecule type" value="Genomic_DNA"/>
</dbReference>
<dbReference type="PRINTS" id="PR00340">
    <property type="entry name" value="PIIGLNB"/>
</dbReference>
<dbReference type="InterPro" id="IPR002187">
    <property type="entry name" value="N-reg_PII"/>
</dbReference>
<evidence type="ECO:0000313" key="2">
    <source>
        <dbReference type="Proteomes" id="UP001201873"/>
    </source>
</evidence>
<protein>
    <submittedName>
        <fullName evidence="1">P-II family nitrogen regulator</fullName>
    </submittedName>
</protein>
<dbReference type="Proteomes" id="UP001201873">
    <property type="component" value="Unassembled WGS sequence"/>
</dbReference>
<dbReference type="InterPro" id="IPR015867">
    <property type="entry name" value="N-reg_PII/ATP_PRibTrfase_C"/>
</dbReference>
<comment type="caution">
    <text evidence="1">The sequence shown here is derived from an EMBL/GenBank/DDBJ whole genome shotgun (WGS) entry which is preliminary data.</text>
</comment>
<dbReference type="PANTHER" id="PTHR30115:SF11">
    <property type="entry name" value="NITROGEN REGULATORY PROTEIN P-II HOMOLOG"/>
    <property type="match status" value="1"/>
</dbReference>
<gene>
    <name evidence="1" type="ORF">MXD59_04570</name>
</gene>
<dbReference type="PROSITE" id="PS51343">
    <property type="entry name" value="PII_GLNB_DOM"/>
    <property type="match status" value="1"/>
</dbReference>
<name>A0ABT0JU35_9ACTN</name>
<dbReference type="RefSeq" id="WP_248823559.1">
    <property type="nucleotide sequence ID" value="NZ_JALKFT010000003.1"/>
</dbReference>
<dbReference type="PANTHER" id="PTHR30115">
    <property type="entry name" value="NITROGEN REGULATORY PROTEIN P-II"/>
    <property type="match status" value="1"/>
</dbReference>
<keyword evidence="2" id="KW-1185">Reference proteome</keyword>
<dbReference type="Gene3D" id="3.30.70.120">
    <property type="match status" value="1"/>
</dbReference>
<evidence type="ECO:0000313" key="1">
    <source>
        <dbReference type="EMBL" id="MCK9875063.1"/>
    </source>
</evidence>
<organism evidence="1 2">
    <name type="scientific">Frankia umida</name>
    <dbReference type="NCBI Taxonomy" id="573489"/>
    <lineage>
        <taxon>Bacteria</taxon>
        <taxon>Bacillati</taxon>
        <taxon>Actinomycetota</taxon>
        <taxon>Actinomycetes</taxon>
        <taxon>Frankiales</taxon>
        <taxon>Frankiaceae</taxon>
        <taxon>Frankia</taxon>
    </lineage>
</organism>
<dbReference type="Pfam" id="PF00543">
    <property type="entry name" value="P-II"/>
    <property type="match status" value="1"/>
</dbReference>
<proteinExistence type="predicted"/>
<dbReference type="SUPFAM" id="SSF54913">
    <property type="entry name" value="GlnB-like"/>
    <property type="match status" value="1"/>
</dbReference>
<dbReference type="InterPro" id="IPR011322">
    <property type="entry name" value="N-reg_PII-like_a/b"/>
</dbReference>
<dbReference type="SMART" id="SM00938">
    <property type="entry name" value="P-II"/>
    <property type="match status" value="1"/>
</dbReference>